<name>A0A0V0GSP7_SOLCH</name>
<sequence length="94" mass="10397">MTEFDGICNPIGRKHRGGTVGKPFSAVQANIFLNNESGSDKTGVRELCIKGPSSFRNIGSYLSQLGNHLPIIGFSKLEVLLEWMKWISHDFGMN</sequence>
<evidence type="ECO:0000313" key="1">
    <source>
        <dbReference type="EMBL" id="JAP11252.1"/>
    </source>
</evidence>
<proteinExistence type="predicted"/>
<accession>A0A0V0GSP7</accession>
<organism evidence="1">
    <name type="scientific">Solanum chacoense</name>
    <name type="common">Chaco potato</name>
    <dbReference type="NCBI Taxonomy" id="4108"/>
    <lineage>
        <taxon>Eukaryota</taxon>
        <taxon>Viridiplantae</taxon>
        <taxon>Streptophyta</taxon>
        <taxon>Embryophyta</taxon>
        <taxon>Tracheophyta</taxon>
        <taxon>Spermatophyta</taxon>
        <taxon>Magnoliopsida</taxon>
        <taxon>eudicotyledons</taxon>
        <taxon>Gunneridae</taxon>
        <taxon>Pentapetalae</taxon>
        <taxon>asterids</taxon>
        <taxon>lamiids</taxon>
        <taxon>Solanales</taxon>
        <taxon>Solanaceae</taxon>
        <taxon>Solanoideae</taxon>
        <taxon>Solaneae</taxon>
        <taxon>Solanum</taxon>
    </lineage>
</organism>
<dbReference type="AlphaFoldDB" id="A0A0V0GSP7"/>
<dbReference type="EMBL" id="GEDG01031658">
    <property type="protein sequence ID" value="JAP11252.1"/>
    <property type="molecule type" value="Transcribed_RNA"/>
</dbReference>
<reference evidence="1" key="1">
    <citation type="submission" date="2015-12" db="EMBL/GenBank/DDBJ databases">
        <title>Gene expression during late stages of embryo sac development: a critical building block for successful pollen-pistil interactions.</title>
        <authorList>
            <person name="Liu Y."/>
            <person name="Joly V."/>
            <person name="Sabar M."/>
            <person name="Matton D.P."/>
        </authorList>
    </citation>
    <scope>NUCLEOTIDE SEQUENCE</scope>
</reference>
<protein>
    <submittedName>
        <fullName evidence="1">Putative ovule protein</fullName>
    </submittedName>
</protein>